<dbReference type="PROSITE" id="PS00455">
    <property type="entry name" value="AMP_BINDING"/>
    <property type="match status" value="1"/>
</dbReference>
<keyword evidence="3" id="KW-0547">Nucleotide-binding</keyword>
<dbReference type="EMBL" id="RQXX01000006">
    <property type="protein sequence ID" value="RVV97074.1"/>
    <property type="molecule type" value="Genomic_DNA"/>
</dbReference>
<organism evidence="6 7">
    <name type="scientific">Mesobaculum littorinae</name>
    <dbReference type="NCBI Taxonomy" id="2486419"/>
    <lineage>
        <taxon>Bacteria</taxon>
        <taxon>Pseudomonadati</taxon>
        <taxon>Pseudomonadota</taxon>
        <taxon>Alphaproteobacteria</taxon>
        <taxon>Rhodobacterales</taxon>
        <taxon>Roseobacteraceae</taxon>
        <taxon>Mesobaculum</taxon>
    </lineage>
</organism>
<dbReference type="Gene3D" id="3.30.300.30">
    <property type="match status" value="1"/>
</dbReference>
<feature type="domain" description="AMP-dependent synthetase/ligase" evidence="5">
    <location>
        <begin position="95"/>
        <end position="467"/>
    </location>
</feature>
<keyword evidence="2 6" id="KW-0436">Ligase</keyword>
<comment type="similarity">
    <text evidence="1">Belongs to the ATP-dependent AMP-binding enzyme family.</text>
</comment>
<gene>
    <name evidence="6" type="ORF">EKE94_15550</name>
</gene>
<dbReference type="EC" id="6.2.1.16" evidence="6"/>
<dbReference type="InterPro" id="IPR045851">
    <property type="entry name" value="AMP-bd_C_sf"/>
</dbReference>
<evidence type="ECO:0000256" key="2">
    <source>
        <dbReference type="ARBA" id="ARBA00022598"/>
    </source>
</evidence>
<evidence type="ECO:0000313" key="7">
    <source>
        <dbReference type="Proteomes" id="UP000285908"/>
    </source>
</evidence>
<evidence type="ECO:0000256" key="3">
    <source>
        <dbReference type="ARBA" id="ARBA00022741"/>
    </source>
</evidence>
<dbReference type="InterPro" id="IPR000873">
    <property type="entry name" value="AMP-dep_synth/lig_dom"/>
</dbReference>
<evidence type="ECO:0000313" key="6">
    <source>
        <dbReference type="EMBL" id="RVV97074.1"/>
    </source>
</evidence>
<dbReference type="GO" id="GO:0030729">
    <property type="term" value="F:acetoacetate-CoA ligase activity"/>
    <property type="evidence" value="ECO:0007669"/>
    <property type="project" value="UniProtKB-EC"/>
</dbReference>
<keyword evidence="4" id="KW-0067">ATP-binding</keyword>
<sequence length="647" mass="69968">MDRSVLWRPKESAFRESALARFARHCGFDPADYEELHAWSIADPGAFWSRLWEFAGVKGERGAVALERDPAAEMTGARFFPQARLNIAETLLAGAHPDRAVVALDETGARDELSADALRAEVARVARGLRAAGVVPGDRVGVVLPNRIGCLVTHLASLAVGAVWTSCSPDFGPTGILDRIGQVNPKVMFVQPRVRYGGKEIDLTEGLADVVGRIEGLESLVVIGEGDLQVPVPVIGWQDFGSHGPLVFEPLAFDDPCYILYTSGTTGAPKAIVHRTGGVLLQQLKEHMLHGDLRPGDGFLWYTNTAWMMYHWAVAGMGCGATTVLYDGAPILKAADGLDCSPLWKAVETERLTHLGISPKYLSSVMEQGYRPGEAYDLSSLRWLMSAGSPVSPQQYDWMYDAVSGDMGFASISGGTEIMGCFLLGSPLHPVRRGQLTVKGLGMAVNVFDERGAPVLGRPGELVCTEPFPSMPRTFWGPGGDARYRKSYFSERAEIWTHGDHATLNPDGTAVIHGRSDCTLNPGGVRIGTADIYNVCAQFPQLEDFIVFGRPVEGDEEIVLCIKMADDARADADLARTIRGRLRTECSPRHVPGAIYCVRDIPMTVNGKRVEGAARSVVSGKAVANRGSLANADCLDEYADLSERTAL</sequence>
<dbReference type="PANTHER" id="PTHR42921:SF1">
    <property type="entry name" value="ACETOACETYL-COA SYNTHETASE"/>
    <property type="match status" value="1"/>
</dbReference>
<reference evidence="6 7" key="1">
    <citation type="submission" date="2018-11" db="EMBL/GenBank/DDBJ databases">
        <title>Mesobaculum littorinae gen. nov., sp. nov., isolated from Littorina scabra that represents a novel genus of the order Rhodobacteraceae.</title>
        <authorList>
            <person name="Li F."/>
        </authorList>
    </citation>
    <scope>NUCLEOTIDE SEQUENCE [LARGE SCALE GENOMIC DNA]</scope>
    <source>
        <strain evidence="6 7">M0103</strain>
    </source>
</reference>
<accession>A0A438AEF6</accession>
<proteinExistence type="inferred from homology"/>
<evidence type="ECO:0000256" key="1">
    <source>
        <dbReference type="ARBA" id="ARBA00006432"/>
    </source>
</evidence>
<dbReference type="AlphaFoldDB" id="A0A438AEF6"/>
<dbReference type="GO" id="GO:0005524">
    <property type="term" value="F:ATP binding"/>
    <property type="evidence" value="ECO:0007669"/>
    <property type="project" value="UniProtKB-KW"/>
</dbReference>
<protein>
    <submittedName>
        <fullName evidence="6">Acetoacetate--CoA ligase</fullName>
        <ecNumber evidence="6">6.2.1.16</ecNumber>
    </submittedName>
</protein>
<dbReference type="Proteomes" id="UP000285908">
    <property type="component" value="Unassembled WGS sequence"/>
</dbReference>
<dbReference type="NCBIfam" id="NF002937">
    <property type="entry name" value="PRK03584.1"/>
    <property type="match status" value="1"/>
</dbReference>
<dbReference type="GO" id="GO:0006629">
    <property type="term" value="P:lipid metabolic process"/>
    <property type="evidence" value="ECO:0007669"/>
    <property type="project" value="InterPro"/>
</dbReference>
<dbReference type="NCBIfam" id="TIGR01217">
    <property type="entry name" value="ac_ac_CoA_syn"/>
    <property type="match status" value="1"/>
</dbReference>
<dbReference type="InterPro" id="IPR005914">
    <property type="entry name" value="Acac_CoA_synth"/>
</dbReference>
<dbReference type="RefSeq" id="WP_127907550.1">
    <property type="nucleotide sequence ID" value="NZ_RQXX01000006.1"/>
</dbReference>
<dbReference type="InterPro" id="IPR020845">
    <property type="entry name" value="AMP-binding_CS"/>
</dbReference>
<dbReference type="Pfam" id="PF00501">
    <property type="entry name" value="AMP-binding"/>
    <property type="match status" value="1"/>
</dbReference>
<evidence type="ECO:0000259" key="5">
    <source>
        <dbReference type="Pfam" id="PF00501"/>
    </source>
</evidence>
<evidence type="ECO:0000256" key="4">
    <source>
        <dbReference type="ARBA" id="ARBA00022840"/>
    </source>
</evidence>
<dbReference type="OrthoDB" id="9803968at2"/>
<dbReference type="Gene3D" id="3.40.50.12780">
    <property type="entry name" value="N-terminal domain of ligase-like"/>
    <property type="match status" value="1"/>
</dbReference>
<keyword evidence="7" id="KW-1185">Reference proteome</keyword>
<dbReference type="InterPro" id="IPR042099">
    <property type="entry name" value="ANL_N_sf"/>
</dbReference>
<dbReference type="SUPFAM" id="SSF56801">
    <property type="entry name" value="Acetyl-CoA synthetase-like"/>
    <property type="match status" value="1"/>
</dbReference>
<dbReference type="PANTHER" id="PTHR42921">
    <property type="entry name" value="ACETOACETYL-COA SYNTHETASE"/>
    <property type="match status" value="1"/>
</dbReference>
<comment type="caution">
    <text evidence="6">The sequence shown here is derived from an EMBL/GenBank/DDBJ whole genome shotgun (WGS) entry which is preliminary data.</text>
</comment>
<name>A0A438AEF6_9RHOB</name>